<dbReference type="SUPFAM" id="SSF52540">
    <property type="entry name" value="P-loop containing nucleoside triphosphate hydrolases"/>
    <property type="match status" value="1"/>
</dbReference>
<dbReference type="Proteomes" id="UP000034805">
    <property type="component" value="Unassembled WGS sequence"/>
</dbReference>
<evidence type="ECO:0000256" key="9">
    <source>
        <dbReference type="SAM" id="MobiDB-lite"/>
    </source>
</evidence>
<protein>
    <submittedName>
        <fullName evidence="10">Dermatan-sulfate epimerase-like protein-like</fullName>
    </submittedName>
</protein>
<comment type="subcellular location">
    <subcellularLocation>
        <location evidence="1">Membrane</location>
        <topology evidence="1">Multi-pass membrane protein</topology>
    </subcellularLocation>
</comment>
<dbReference type="Gene3D" id="2.70.98.70">
    <property type="match status" value="1"/>
</dbReference>
<evidence type="ECO:0000313" key="11">
    <source>
        <dbReference type="Proteomes" id="UP000034805"/>
    </source>
</evidence>
<dbReference type="PANTHER" id="PTHR15532:SF2">
    <property type="entry name" value="DERMATAN-SULFATE EPIMERASE-LIKE PROTEIN"/>
    <property type="match status" value="1"/>
</dbReference>
<comment type="caution">
    <text evidence="10">The sequence shown here is derived from an EMBL/GenBank/DDBJ whole genome shotgun (WGS) entry which is preliminary data.</text>
</comment>
<dbReference type="Gene3D" id="1.50.10.100">
    <property type="entry name" value="Chondroitin AC/alginate lyase"/>
    <property type="match status" value="1"/>
</dbReference>
<reference evidence="10 11" key="1">
    <citation type="submission" date="2015-08" db="EMBL/GenBank/DDBJ databases">
        <title>The genome of the Asian arowana (Scleropages formosus).</title>
        <authorList>
            <person name="Tan M.H."/>
            <person name="Gan H.M."/>
            <person name="Croft L.J."/>
            <person name="Austin C.M."/>
        </authorList>
    </citation>
    <scope>NUCLEOTIDE SEQUENCE [LARGE SCALE GENOMIC DNA]</scope>
    <source>
        <strain evidence="10">Aro1</strain>
    </source>
</reference>
<dbReference type="SUPFAM" id="SSF48230">
    <property type="entry name" value="Chondroitin AC/alginate lyase"/>
    <property type="match status" value="1"/>
</dbReference>
<organism evidence="10 11">
    <name type="scientific">Scleropages formosus</name>
    <name type="common">Asian bonytongue</name>
    <name type="synonym">Osteoglossum formosum</name>
    <dbReference type="NCBI Taxonomy" id="113540"/>
    <lineage>
        <taxon>Eukaryota</taxon>
        <taxon>Metazoa</taxon>
        <taxon>Chordata</taxon>
        <taxon>Craniata</taxon>
        <taxon>Vertebrata</taxon>
        <taxon>Euteleostomi</taxon>
        <taxon>Actinopterygii</taxon>
        <taxon>Neopterygii</taxon>
        <taxon>Teleostei</taxon>
        <taxon>Osteoglossocephala</taxon>
        <taxon>Osteoglossomorpha</taxon>
        <taxon>Osteoglossiformes</taxon>
        <taxon>Osteoglossidae</taxon>
        <taxon>Scleropages</taxon>
    </lineage>
</organism>
<keyword evidence="8" id="KW-0413">Isomerase</keyword>
<evidence type="ECO:0000256" key="4">
    <source>
        <dbReference type="ARBA" id="ARBA00022729"/>
    </source>
</evidence>
<evidence type="ECO:0000256" key="5">
    <source>
        <dbReference type="ARBA" id="ARBA00022989"/>
    </source>
</evidence>
<proteinExistence type="inferred from homology"/>
<feature type="region of interest" description="Disordered" evidence="9">
    <location>
        <begin position="1"/>
        <end position="30"/>
    </location>
</feature>
<sequence length="1015" mass="116426">MAVSNSEQLKFTAGSTSQQRRRSETSPHPSLYFDRADVQLLRQRSTTTHNHIFKIIRTAVATMLSNIPLYLPPVNHEEFASKWNEIYGNNLPPLALYCLICPEDTPAFQFLVKYMDRMADYPDWMVNSAPNDEVPMAHSLTGFATAFDFIYPSLDKQQRERYLKKIRLVTEQLYELSKYRSWGKQFLQNHQTTNILAILIGAIVAGMHKDPETIIWKQVSINYMEKTMFLLNHVVDGSLDEGVAYGSYTAKSITQYVFLAQRHFNVSNTQNNWLRAHFWFYYATLLPGFQRTVGIADSNYNWFYGPESQLIFLDSFVLHNGTGNWLAQQIRKHRPKDGPMGQSSAQRWATLHTEYIWYDAHLVPQPPPGFGKARTHIFPNWGVVTYGAGLPSGQDNTFVSFKSGKLGGRAVYDIVHAKLYSWVDGWSNFNPGHEHPDQNSFTFAPNGQVFVSEALYGPKYSYLNNVLVFSPSPTSQCNEPWEGQLGECARWLRWTDKEVGNVAGEIIAVSTHEDLMFVSGESAPAYSSAMKLKSVYRALVLLNSQTLLVVDHVEKQSDSPVNTFSAFFHNLDIDFKYVPYRSMEKYNGALMDVWDAHYKMFWLDDQGASPTGQIQETEQAAEFKKSNCDQILCGMKWKGKTSESPATTKAKPYDRHHILLPTVVITTLPGSGAEILKHLFYNSSDFLYIMVPTEHVDVPETEFDFDSLVDACEWSTLDARQGQFRIIQGWLRSLVYSTRLHLQNIQLHESNKAKHALRGGISKRTRIRWKEPVFEQKTWSKRSLDRDVEYIRELRQHLNQNPNARVVLNLRSGSWALKLPFIQEVIGSSMRAIYVVRDPRAWVYVMLYSSKPSLYSLKNIPQHLALIFQENSGRNKCPGLRVEFRVLKRVLTLSKTNPVLVLAHLWLAHTASALRVHDSLPTDSYLRVKFEDIVHFPQETAELIHSFLGVPVTPATLNQLMLTTSTNLYSLMYEGDISPSNINAWRRNMPQKEIRIIEDTCWFVMKRLGYSRFVS</sequence>
<accession>A0A0P7WU58</accession>
<dbReference type="InterPro" id="IPR052447">
    <property type="entry name" value="Dermatan-Sulfate_Isomerase"/>
</dbReference>
<keyword evidence="4" id="KW-0732">Signal</keyword>
<dbReference type="Gene3D" id="3.40.50.300">
    <property type="entry name" value="P-loop containing nucleotide triphosphate hydrolases"/>
    <property type="match status" value="1"/>
</dbReference>
<dbReference type="InterPro" id="IPR008929">
    <property type="entry name" value="Chondroitin_lyas"/>
</dbReference>
<dbReference type="GO" id="GO:0047757">
    <property type="term" value="F:chondroitin-glucuronate 5-epimerase activity"/>
    <property type="evidence" value="ECO:0007669"/>
    <property type="project" value="TreeGrafter"/>
</dbReference>
<evidence type="ECO:0000256" key="3">
    <source>
        <dbReference type="ARBA" id="ARBA00022692"/>
    </source>
</evidence>
<evidence type="ECO:0000256" key="6">
    <source>
        <dbReference type="ARBA" id="ARBA00023136"/>
    </source>
</evidence>
<comment type="similarity">
    <text evidence="2">Belongs to the dermatan-sulfate isomerase family.</text>
</comment>
<dbReference type="PANTHER" id="PTHR15532">
    <property type="match status" value="1"/>
</dbReference>
<dbReference type="AlphaFoldDB" id="A0A0P7WU58"/>
<name>A0A0P7WU58_SCLFO</name>
<evidence type="ECO:0000256" key="2">
    <source>
        <dbReference type="ARBA" id="ARBA00006556"/>
    </source>
</evidence>
<evidence type="ECO:0000256" key="1">
    <source>
        <dbReference type="ARBA" id="ARBA00004141"/>
    </source>
</evidence>
<dbReference type="EMBL" id="JARO02005036">
    <property type="protein sequence ID" value="KPP67463.1"/>
    <property type="molecule type" value="Genomic_DNA"/>
</dbReference>
<dbReference type="GO" id="GO:0016020">
    <property type="term" value="C:membrane"/>
    <property type="evidence" value="ECO:0007669"/>
    <property type="project" value="UniProtKB-SubCell"/>
</dbReference>
<keyword evidence="5" id="KW-1133">Transmembrane helix</keyword>
<evidence type="ECO:0000313" key="10">
    <source>
        <dbReference type="EMBL" id="KPP67463.1"/>
    </source>
</evidence>
<keyword evidence="7" id="KW-0325">Glycoprotein</keyword>
<keyword evidence="6" id="KW-0472">Membrane</keyword>
<dbReference type="InterPro" id="IPR027417">
    <property type="entry name" value="P-loop_NTPase"/>
</dbReference>
<evidence type="ECO:0000256" key="7">
    <source>
        <dbReference type="ARBA" id="ARBA00023180"/>
    </source>
</evidence>
<keyword evidence="3" id="KW-0812">Transmembrane</keyword>
<gene>
    <name evidence="10" type="ORF">Z043_113944</name>
</gene>
<evidence type="ECO:0000256" key="8">
    <source>
        <dbReference type="ARBA" id="ARBA00023235"/>
    </source>
</evidence>